<reference evidence="2 3" key="1">
    <citation type="journal article" date="2016" name="Nat. Commun.">
        <title>Thousands of microbial genomes shed light on interconnected biogeochemical processes in an aquifer system.</title>
        <authorList>
            <person name="Anantharaman K."/>
            <person name="Brown C.T."/>
            <person name="Hug L.A."/>
            <person name="Sharon I."/>
            <person name="Castelle C.J."/>
            <person name="Probst A.J."/>
            <person name="Thomas B.C."/>
            <person name="Singh A."/>
            <person name="Wilkins M.J."/>
            <person name="Karaoz U."/>
            <person name="Brodie E.L."/>
            <person name="Williams K.H."/>
            <person name="Hubbard S.S."/>
            <person name="Banfield J.F."/>
        </authorList>
    </citation>
    <scope>NUCLEOTIDE SEQUENCE [LARGE SCALE GENOMIC DNA]</scope>
</reference>
<evidence type="ECO:0000256" key="1">
    <source>
        <dbReference type="SAM" id="Phobius"/>
    </source>
</evidence>
<evidence type="ECO:0008006" key="4">
    <source>
        <dbReference type="Google" id="ProtNLM"/>
    </source>
</evidence>
<proteinExistence type="predicted"/>
<dbReference type="EMBL" id="MFMC01000048">
    <property type="protein sequence ID" value="OGG76649.1"/>
    <property type="molecule type" value="Genomic_DNA"/>
</dbReference>
<name>A0A1F6EST0_9BACT</name>
<gene>
    <name evidence="2" type="ORF">A3B35_03900</name>
</gene>
<sequence>MKKPIARSLQLVARKIRSAFSLPATGYQPPAAERGFTLLLAALIASIVLALGTSIFQLAQKELTLSSIGRDSQFAFYAADTGAECALYWDVRYQSFPTSTPRTADITCDDQAKTTAFTTSGSDIISSFQFAPNGYCVNVSVKKSTDGGTGAVATTVHADGFSTNCEAVATSPRALQRSVELKY</sequence>
<keyword evidence="1" id="KW-0472">Membrane</keyword>
<dbReference type="Proteomes" id="UP000177215">
    <property type="component" value="Unassembled WGS sequence"/>
</dbReference>
<organism evidence="2 3">
    <name type="scientific">Candidatus Kaiserbacteria bacterium RIFCSPLOWO2_01_FULL_54_24</name>
    <dbReference type="NCBI Taxonomy" id="1798515"/>
    <lineage>
        <taxon>Bacteria</taxon>
        <taxon>Candidatus Kaiseribacteriota</taxon>
    </lineage>
</organism>
<feature type="transmembrane region" description="Helical" evidence="1">
    <location>
        <begin position="36"/>
        <end position="59"/>
    </location>
</feature>
<evidence type="ECO:0000313" key="2">
    <source>
        <dbReference type="EMBL" id="OGG76649.1"/>
    </source>
</evidence>
<evidence type="ECO:0000313" key="3">
    <source>
        <dbReference type="Proteomes" id="UP000177215"/>
    </source>
</evidence>
<dbReference type="AlphaFoldDB" id="A0A1F6EST0"/>
<accession>A0A1F6EST0</accession>
<dbReference type="STRING" id="1798515.A3B35_03900"/>
<keyword evidence="1" id="KW-1133">Transmembrane helix</keyword>
<keyword evidence="1" id="KW-0812">Transmembrane</keyword>
<protein>
    <recommendedName>
        <fullName evidence="4">Type 4 fimbrial biogenesis protein PilX N-terminal domain-containing protein</fullName>
    </recommendedName>
</protein>
<comment type="caution">
    <text evidence="2">The sequence shown here is derived from an EMBL/GenBank/DDBJ whole genome shotgun (WGS) entry which is preliminary data.</text>
</comment>